<dbReference type="AlphaFoldDB" id="A0A914X7U8"/>
<proteinExistence type="predicted"/>
<protein>
    <submittedName>
        <fullName evidence="2">Uncharacterized protein</fullName>
    </submittedName>
</protein>
<keyword evidence="1" id="KW-1185">Reference proteome</keyword>
<evidence type="ECO:0000313" key="1">
    <source>
        <dbReference type="Proteomes" id="UP000887566"/>
    </source>
</evidence>
<reference evidence="2" key="1">
    <citation type="submission" date="2022-11" db="UniProtKB">
        <authorList>
            <consortium name="WormBaseParasite"/>
        </authorList>
    </citation>
    <scope>IDENTIFICATION</scope>
</reference>
<organism evidence="1 2">
    <name type="scientific">Plectus sambesii</name>
    <dbReference type="NCBI Taxonomy" id="2011161"/>
    <lineage>
        <taxon>Eukaryota</taxon>
        <taxon>Metazoa</taxon>
        <taxon>Ecdysozoa</taxon>
        <taxon>Nematoda</taxon>
        <taxon>Chromadorea</taxon>
        <taxon>Plectida</taxon>
        <taxon>Plectina</taxon>
        <taxon>Plectoidea</taxon>
        <taxon>Plectidae</taxon>
        <taxon>Plectus</taxon>
    </lineage>
</organism>
<dbReference type="WBParaSite" id="PSAMB.scaffold6388size9592.g28431.t1">
    <property type="protein sequence ID" value="PSAMB.scaffold6388size9592.g28431.t1"/>
    <property type="gene ID" value="PSAMB.scaffold6388size9592.g28431"/>
</dbReference>
<name>A0A914X7U8_9BILA</name>
<sequence>MVSGLIEQIAFICRHIHLIHGHAPTMVHFPQQNAQQLRQQQNAAALSKTEIPFVVQIPAIKGYKEEEIIDQRQQLQQNIPERQQQRYQQQMLYMDGWPGAVVAPQAENIPVNQQQQRPQQQMLYLDR</sequence>
<dbReference type="Proteomes" id="UP000887566">
    <property type="component" value="Unplaced"/>
</dbReference>
<evidence type="ECO:0000313" key="2">
    <source>
        <dbReference type="WBParaSite" id="PSAMB.scaffold6388size9592.g28431.t1"/>
    </source>
</evidence>
<accession>A0A914X7U8</accession>